<proteinExistence type="predicted"/>
<dbReference type="Proteomes" id="UP001163321">
    <property type="component" value="Chromosome 8"/>
</dbReference>
<gene>
    <name evidence="1" type="ORF">PsorP6_016176</name>
</gene>
<protein>
    <submittedName>
        <fullName evidence="1">Uncharacterized protein</fullName>
    </submittedName>
</protein>
<reference evidence="1 2" key="1">
    <citation type="journal article" date="2022" name="bioRxiv">
        <title>The genome of the oomycete Peronosclerospora sorghi, a cosmopolitan pathogen of maize and sorghum, is inflated with dispersed pseudogenes.</title>
        <authorList>
            <person name="Fletcher K."/>
            <person name="Martin F."/>
            <person name="Isakeit T."/>
            <person name="Cavanaugh K."/>
            <person name="Magill C."/>
            <person name="Michelmore R."/>
        </authorList>
    </citation>
    <scope>NUCLEOTIDE SEQUENCE [LARGE SCALE GENOMIC DNA]</scope>
    <source>
        <strain evidence="1">P6</strain>
    </source>
</reference>
<evidence type="ECO:0000313" key="2">
    <source>
        <dbReference type="Proteomes" id="UP001163321"/>
    </source>
</evidence>
<keyword evidence="2" id="KW-1185">Reference proteome</keyword>
<evidence type="ECO:0000313" key="1">
    <source>
        <dbReference type="EMBL" id="KAI9906467.1"/>
    </source>
</evidence>
<name>A0ACC0VJG3_9STRA</name>
<sequence>MALTKYVTFECMVDSSLIVREGVSPVANHPSLFRFSSFASVVNPSFLAISISKMEVPSKKLKS</sequence>
<accession>A0ACC0VJG3</accession>
<organism evidence="1 2">
    <name type="scientific">Peronosclerospora sorghi</name>
    <dbReference type="NCBI Taxonomy" id="230839"/>
    <lineage>
        <taxon>Eukaryota</taxon>
        <taxon>Sar</taxon>
        <taxon>Stramenopiles</taxon>
        <taxon>Oomycota</taxon>
        <taxon>Peronosporomycetes</taxon>
        <taxon>Peronosporales</taxon>
        <taxon>Peronosporaceae</taxon>
        <taxon>Peronosclerospora</taxon>
    </lineage>
</organism>
<comment type="caution">
    <text evidence="1">The sequence shown here is derived from an EMBL/GenBank/DDBJ whole genome shotgun (WGS) entry which is preliminary data.</text>
</comment>
<dbReference type="EMBL" id="CM047587">
    <property type="protein sequence ID" value="KAI9906467.1"/>
    <property type="molecule type" value="Genomic_DNA"/>
</dbReference>